<dbReference type="Gene3D" id="3.30.300.30">
    <property type="match status" value="1"/>
</dbReference>
<accession>A0ABX2AJA6</accession>
<dbReference type="Pfam" id="PF00501">
    <property type="entry name" value="AMP-binding"/>
    <property type="match status" value="1"/>
</dbReference>
<dbReference type="CDD" id="cd05913">
    <property type="entry name" value="PaaK"/>
    <property type="match status" value="1"/>
</dbReference>
<reference evidence="4 5" key="1">
    <citation type="submission" date="2020-05" db="EMBL/GenBank/DDBJ databases">
        <title>Distinct polysaccharide utilization as determinants for interspecies competition between intestinal Prevotella spp.</title>
        <authorList>
            <person name="Galvez E.J.C."/>
            <person name="Iljazovic A."/>
            <person name="Strowig T."/>
        </authorList>
    </citation>
    <scope>NUCLEOTIDE SEQUENCE [LARGE SCALE GENOMIC DNA]</scope>
    <source>
        <strain evidence="4 5">PMUR</strain>
    </source>
</reference>
<gene>
    <name evidence="4" type="ORF">HPS56_00065</name>
</gene>
<evidence type="ECO:0000313" key="4">
    <source>
        <dbReference type="EMBL" id="NPD90765.1"/>
    </source>
</evidence>
<dbReference type="EMBL" id="JABKKF010000001">
    <property type="protein sequence ID" value="NPD90765.1"/>
    <property type="molecule type" value="Genomic_DNA"/>
</dbReference>
<name>A0ABX2AJA6_9BACT</name>
<dbReference type="InterPro" id="IPR042099">
    <property type="entry name" value="ANL_N_sf"/>
</dbReference>
<dbReference type="PIRSF" id="PIRSF006444">
    <property type="entry name" value="PaaK"/>
    <property type="match status" value="1"/>
</dbReference>
<keyword evidence="1 4" id="KW-0436">Ligase</keyword>
<comment type="catalytic activity">
    <reaction evidence="1">
        <text>2-phenylacetate + ATP + CoA = phenylacetyl-CoA + AMP + diphosphate</text>
        <dbReference type="Rhea" id="RHEA:20956"/>
        <dbReference type="ChEBI" id="CHEBI:18401"/>
        <dbReference type="ChEBI" id="CHEBI:30616"/>
        <dbReference type="ChEBI" id="CHEBI:33019"/>
        <dbReference type="ChEBI" id="CHEBI:57287"/>
        <dbReference type="ChEBI" id="CHEBI:57390"/>
        <dbReference type="ChEBI" id="CHEBI:456215"/>
        <dbReference type="EC" id="6.2.1.30"/>
    </reaction>
</comment>
<keyword evidence="5" id="KW-1185">Reference proteome</keyword>
<dbReference type="Gene3D" id="3.40.50.12780">
    <property type="entry name" value="N-terminal domain of ligase-like"/>
    <property type="match status" value="1"/>
</dbReference>
<feature type="domain" description="AMP-dependent ligase C-terminal" evidence="3">
    <location>
        <begin position="334"/>
        <end position="430"/>
    </location>
</feature>
<sequence length="433" mass="48945">MIWNSNKECMSRDEMSSLQGKRLHKLVELVYHNVPFYRNKMQAMDVYPDDIRTIEDIVKLPFTTKQDLRDNYPYGLQAASQSEIVRVHASSGTTGNPTIVSYTRKDLSVWSEVMARSLAAYGITRKDTFSVSYGYGLFTGGLGAHYGVENLGATVIPASTGNTEKHLRLIRDLHITGIACTPSYALYLAETMDKMGLTKEDIDLRVGAFGAEPWTENMRREIEERLGIKGYNLYGLSEIMGPGVSYECQEQHGSHVNEDHFYPEIINPDTLELLPNGRQGELVFTTLTKEGMPLLRYRTRDLCSLMEGKCACGRTNVRMGRIMGRSDDMLIIRGINVFPSQVESVILEMPEFEPHYMLVVNRVNNLDTLQVQVEVRQDYFSDDIGRMLAMKKMLTDKLKSVLSISADVKLMEPNSIARSQGKGKHVTDNRKLN</sequence>
<feature type="domain" description="AMP-dependent synthetase/ligase" evidence="2">
    <location>
        <begin position="78"/>
        <end position="284"/>
    </location>
</feature>
<keyword evidence="1" id="KW-0547">Nucleotide-binding</keyword>
<dbReference type="GO" id="GO:0016874">
    <property type="term" value="F:ligase activity"/>
    <property type="evidence" value="ECO:0007669"/>
    <property type="project" value="UniProtKB-KW"/>
</dbReference>
<dbReference type="RefSeq" id="WP_172271939.1">
    <property type="nucleotide sequence ID" value="NZ_CASGMU010000015.1"/>
</dbReference>
<evidence type="ECO:0000259" key="2">
    <source>
        <dbReference type="Pfam" id="PF00501"/>
    </source>
</evidence>
<dbReference type="InterPro" id="IPR011880">
    <property type="entry name" value="PA_CoA_ligase"/>
</dbReference>
<dbReference type="Proteomes" id="UP000714420">
    <property type="component" value="Unassembled WGS sequence"/>
</dbReference>
<dbReference type="InterPro" id="IPR000873">
    <property type="entry name" value="AMP-dep_synth/lig_dom"/>
</dbReference>
<dbReference type="EC" id="6.2.1.30" evidence="1"/>
<dbReference type="SUPFAM" id="SSF56801">
    <property type="entry name" value="Acetyl-CoA synthetase-like"/>
    <property type="match status" value="1"/>
</dbReference>
<dbReference type="PANTHER" id="PTHR43439:SF1">
    <property type="entry name" value="PHENYLACETATE-COENZYME A LIGASE"/>
    <property type="match status" value="1"/>
</dbReference>
<proteinExistence type="inferred from homology"/>
<comment type="function">
    <text evidence="1">Catalyzes the activation of phenylacetic acid (PA) to phenylacetyl-CoA (PA-CoA).</text>
</comment>
<comment type="caution">
    <text evidence="4">The sequence shown here is derived from an EMBL/GenBank/DDBJ whole genome shotgun (WGS) entry which is preliminary data.</text>
</comment>
<dbReference type="InterPro" id="IPR028154">
    <property type="entry name" value="AMP-dep_Lig_C"/>
</dbReference>
<comment type="similarity">
    <text evidence="1">Belongs to the phenylacetyl-CoA ligase family.</text>
</comment>
<dbReference type="PANTHER" id="PTHR43439">
    <property type="entry name" value="PHENYLACETATE-COENZYME A LIGASE"/>
    <property type="match status" value="1"/>
</dbReference>
<evidence type="ECO:0000259" key="3">
    <source>
        <dbReference type="Pfam" id="PF14535"/>
    </source>
</evidence>
<dbReference type="Pfam" id="PF14535">
    <property type="entry name" value="AMP-binding_C_2"/>
    <property type="match status" value="1"/>
</dbReference>
<dbReference type="InterPro" id="IPR051414">
    <property type="entry name" value="Adenylate-forming_Reductase"/>
</dbReference>
<dbReference type="InterPro" id="IPR045851">
    <property type="entry name" value="AMP-bd_C_sf"/>
</dbReference>
<comment type="pathway">
    <text evidence="1">Aromatic compound metabolism; phenylacetate degradation.</text>
</comment>
<evidence type="ECO:0000313" key="5">
    <source>
        <dbReference type="Proteomes" id="UP000714420"/>
    </source>
</evidence>
<organism evidence="4 5">
    <name type="scientific">Xylanibacter muris</name>
    <dbReference type="NCBI Taxonomy" id="2736290"/>
    <lineage>
        <taxon>Bacteria</taxon>
        <taxon>Pseudomonadati</taxon>
        <taxon>Bacteroidota</taxon>
        <taxon>Bacteroidia</taxon>
        <taxon>Bacteroidales</taxon>
        <taxon>Prevotellaceae</taxon>
        <taxon>Xylanibacter</taxon>
    </lineage>
</organism>
<evidence type="ECO:0000256" key="1">
    <source>
        <dbReference type="PIRNR" id="PIRNR006444"/>
    </source>
</evidence>
<protein>
    <recommendedName>
        <fullName evidence="1">Phenylacetate-coenzyme A ligase</fullName>
        <ecNumber evidence="1">6.2.1.30</ecNumber>
    </recommendedName>
    <alternativeName>
        <fullName evidence="1">Phenylacetyl-CoA ligase</fullName>
    </alternativeName>
</protein>